<sequence>MFITLWKMKHKLIAIPMSKRGMFKLNVNVNHPRCLEDVLKISLNFYSTLRTIKQLQFFHADIRGPIKPSYVQTQNEFSIKSLRTNNEGEFTFMEFNKSYEANNIYCFIMFPYSTIK</sequence>
<reference evidence="1" key="1">
    <citation type="submission" date="2018-05" db="EMBL/GenBank/DDBJ databases">
        <title>Draft genome of Mucuna pruriens seed.</title>
        <authorList>
            <person name="Nnadi N.E."/>
            <person name="Vos R."/>
            <person name="Hasami M.H."/>
            <person name="Devisetty U.K."/>
            <person name="Aguiy J.C."/>
        </authorList>
    </citation>
    <scope>NUCLEOTIDE SEQUENCE [LARGE SCALE GENOMIC DNA]</scope>
    <source>
        <strain evidence="1">JCA_2017</strain>
    </source>
</reference>
<organism evidence="1 2">
    <name type="scientific">Mucuna pruriens</name>
    <name type="common">Velvet bean</name>
    <name type="synonym">Dolichos pruriens</name>
    <dbReference type="NCBI Taxonomy" id="157652"/>
    <lineage>
        <taxon>Eukaryota</taxon>
        <taxon>Viridiplantae</taxon>
        <taxon>Streptophyta</taxon>
        <taxon>Embryophyta</taxon>
        <taxon>Tracheophyta</taxon>
        <taxon>Spermatophyta</taxon>
        <taxon>Magnoliopsida</taxon>
        <taxon>eudicotyledons</taxon>
        <taxon>Gunneridae</taxon>
        <taxon>Pentapetalae</taxon>
        <taxon>rosids</taxon>
        <taxon>fabids</taxon>
        <taxon>Fabales</taxon>
        <taxon>Fabaceae</taxon>
        <taxon>Papilionoideae</taxon>
        <taxon>50 kb inversion clade</taxon>
        <taxon>NPAAA clade</taxon>
        <taxon>indigoferoid/millettioid clade</taxon>
        <taxon>Phaseoleae</taxon>
        <taxon>Mucuna</taxon>
    </lineage>
</organism>
<evidence type="ECO:0000313" key="2">
    <source>
        <dbReference type="Proteomes" id="UP000257109"/>
    </source>
</evidence>
<comment type="caution">
    <text evidence="1">The sequence shown here is derived from an EMBL/GenBank/DDBJ whole genome shotgun (WGS) entry which is preliminary data.</text>
</comment>
<evidence type="ECO:0000313" key="1">
    <source>
        <dbReference type="EMBL" id="RDX79424.1"/>
    </source>
</evidence>
<keyword evidence="2" id="KW-1185">Reference proteome</keyword>
<dbReference type="EMBL" id="QJKJ01008545">
    <property type="protein sequence ID" value="RDX79424.1"/>
    <property type="molecule type" value="Genomic_DNA"/>
</dbReference>
<proteinExistence type="predicted"/>
<dbReference type="AlphaFoldDB" id="A0A371FMA1"/>
<accession>A0A371FMA1</accession>
<gene>
    <name evidence="1" type="ORF">CR513_40156</name>
</gene>
<dbReference type="Proteomes" id="UP000257109">
    <property type="component" value="Unassembled WGS sequence"/>
</dbReference>
<name>A0A371FMA1_MUCPR</name>
<protein>
    <submittedName>
        <fullName evidence="1">Uncharacterized protein</fullName>
    </submittedName>
</protein>
<feature type="non-terminal residue" evidence="1">
    <location>
        <position position="1"/>
    </location>
</feature>